<gene>
    <name evidence="6" type="ORF">SAMN02745912_00305</name>
</gene>
<dbReference type="EMBL" id="FRAG01000002">
    <property type="protein sequence ID" value="SHJ54985.1"/>
    <property type="molecule type" value="Genomic_DNA"/>
</dbReference>
<evidence type="ECO:0000259" key="5">
    <source>
        <dbReference type="PROSITE" id="PS51372"/>
    </source>
</evidence>
<keyword evidence="1" id="KW-0677">Repeat</keyword>
<evidence type="ECO:0000256" key="1">
    <source>
        <dbReference type="ARBA" id="ARBA00022737"/>
    </source>
</evidence>
<dbReference type="SUPFAM" id="SSF63520">
    <property type="entry name" value="PTS-regulatory domain, PRD"/>
    <property type="match status" value="2"/>
</dbReference>
<dbReference type="Pfam" id="PF08279">
    <property type="entry name" value="HTH_11"/>
    <property type="match status" value="1"/>
</dbReference>
<keyword evidence="3" id="KW-0010">Activator</keyword>
<dbReference type="Pfam" id="PF00874">
    <property type="entry name" value="PRD"/>
    <property type="match status" value="2"/>
</dbReference>
<dbReference type="PANTHER" id="PTHR30185:SF18">
    <property type="entry name" value="TRANSCRIPTIONAL REGULATOR MTLR"/>
    <property type="match status" value="1"/>
</dbReference>
<keyword evidence="4" id="KW-0804">Transcription</keyword>
<evidence type="ECO:0000256" key="3">
    <source>
        <dbReference type="ARBA" id="ARBA00023159"/>
    </source>
</evidence>
<dbReference type="Proteomes" id="UP000184465">
    <property type="component" value="Unassembled WGS sequence"/>
</dbReference>
<dbReference type="InterPro" id="IPR036388">
    <property type="entry name" value="WH-like_DNA-bd_sf"/>
</dbReference>
<dbReference type="AlphaFoldDB" id="A0A1M6K7Q5"/>
<name>A0A1M6K7Q5_PARC5</name>
<sequence length="540" mass="63414">MYEFNGKRYSSELMLIRGDIMKVRILQIIKMLLNSNNIMTIADIAERLSVSNKTIRNDLKLVEKLLSENNLKLIKKTGVGIYIEGDEKWKLKMLSNIKSYKQVSSHYTSKDRQLYILNQLLANNKKITTSSLQEELFISRPSVYKDLEKVKDWLKERDINLICDKKRGIFIEAGEKRIRKAMFDLFLLSQDYDEMLEIMEKVNDSDNTNYASINFFSYCQKDDILGLDYEKVNKIILGIEDKFNIKFTTKDLTRLTIKAALAISRMLDGKFVKMKEDTLRGLQELSKYEKMVEVAKEIEDEFDITIPVEEIGYLFGNTIVSKTHFEDADWNVNEKMLVVNKIITKEIIELTKESYHISDEETFYNGLIHHLKSVTNKIKYGLEFDNIIVEDIRNNYPEPFEIALKSKSIFEEYYNFEIPLDEVGYIALHIAAAIERSKRPLTTYVVYHTSYSEIKLMIEILKNNFNQLMIQKVIPISMIDEINHDEVDLIITTQKLDRELDNNTVVLPTVLVYDDMQKFAKILRHIYEEQNIKNLKKYRN</sequence>
<dbReference type="Gene3D" id="1.10.10.10">
    <property type="entry name" value="Winged helix-like DNA-binding domain superfamily/Winged helix DNA-binding domain"/>
    <property type="match status" value="2"/>
</dbReference>
<keyword evidence="2" id="KW-0805">Transcription regulation</keyword>
<protein>
    <submittedName>
        <fullName evidence="6">Transcriptional antiterminator</fullName>
    </submittedName>
</protein>
<dbReference type="InterPro" id="IPR036390">
    <property type="entry name" value="WH_DNA-bd_sf"/>
</dbReference>
<dbReference type="PROSITE" id="PS51372">
    <property type="entry name" value="PRD_2"/>
    <property type="match status" value="2"/>
</dbReference>
<dbReference type="STRING" id="1121301.SAMN02745912_00305"/>
<dbReference type="InterPro" id="IPR007737">
    <property type="entry name" value="Mga_HTH"/>
</dbReference>
<proteinExistence type="predicted"/>
<organism evidence="6 7">
    <name type="scientific">Paramaledivibacter caminithermalis (strain DSM 15212 / CIP 107654 / DViRD3)</name>
    <name type="common">Clostridium caminithermale</name>
    <dbReference type="NCBI Taxonomy" id="1121301"/>
    <lineage>
        <taxon>Bacteria</taxon>
        <taxon>Bacillati</taxon>
        <taxon>Bacillota</taxon>
        <taxon>Clostridia</taxon>
        <taxon>Peptostreptococcales</taxon>
        <taxon>Caminicellaceae</taxon>
        <taxon>Paramaledivibacter</taxon>
    </lineage>
</organism>
<dbReference type="OrthoDB" id="3175596at2"/>
<keyword evidence="7" id="KW-1185">Reference proteome</keyword>
<dbReference type="Gene3D" id="1.10.1790.10">
    <property type="entry name" value="PRD domain"/>
    <property type="match status" value="2"/>
</dbReference>
<dbReference type="Pfam" id="PF05043">
    <property type="entry name" value="Mga"/>
    <property type="match status" value="1"/>
</dbReference>
<dbReference type="InterPro" id="IPR036634">
    <property type="entry name" value="PRD_sf"/>
</dbReference>
<evidence type="ECO:0000256" key="4">
    <source>
        <dbReference type="ARBA" id="ARBA00023163"/>
    </source>
</evidence>
<evidence type="ECO:0000313" key="6">
    <source>
        <dbReference type="EMBL" id="SHJ54985.1"/>
    </source>
</evidence>
<dbReference type="GO" id="GO:0006355">
    <property type="term" value="P:regulation of DNA-templated transcription"/>
    <property type="evidence" value="ECO:0007669"/>
    <property type="project" value="InterPro"/>
</dbReference>
<reference evidence="6 7" key="1">
    <citation type="submission" date="2016-11" db="EMBL/GenBank/DDBJ databases">
        <authorList>
            <person name="Jaros S."/>
            <person name="Januszkiewicz K."/>
            <person name="Wedrychowicz H."/>
        </authorList>
    </citation>
    <scope>NUCLEOTIDE SEQUENCE [LARGE SCALE GENOMIC DNA]</scope>
    <source>
        <strain evidence="6 7">DSM 15212</strain>
    </source>
</reference>
<dbReference type="InterPro" id="IPR013196">
    <property type="entry name" value="HTH_11"/>
</dbReference>
<accession>A0A1M6K7Q5</accession>
<feature type="domain" description="PRD" evidence="5">
    <location>
        <begin position="223"/>
        <end position="328"/>
    </location>
</feature>
<dbReference type="PANTHER" id="PTHR30185">
    <property type="entry name" value="CRYPTIC BETA-GLUCOSIDE BGL OPERON ANTITERMINATOR"/>
    <property type="match status" value="1"/>
</dbReference>
<dbReference type="InterPro" id="IPR050661">
    <property type="entry name" value="BglG_antiterminators"/>
</dbReference>
<evidence type="ECO:0000256" key="2">
    <source>
        <dbReference type="ARBA" id="ARBA00023015"/>
    </source>
</evidence>
<feature type="domain" description="PRD" evidence="5">
    <location>
        <begin position="335"/>
        <end position="440"/>
    </location>
</feature>
<evidence type="ECO:0000313" key="7">
    <source>
        <dbReference type="Proteomes" id="UP000184465"/>
    </source>
</evidence>
<dbReference type="SUPFAM" id="SSF46785">
    <property type="entry name" value="Winged helix' DNA-binding domain"/>
    <property type="match status" value="2"/>
</dbReference>
<dbReference type="InterPro" id="IPR011608">
    <property type="entry name" value="PRD"/>
</dbReference>